<keyword evidence="2" id="KW-1185">Reference proteome</keyword>
<dbReference type="EMBL" id="BAAAVM010000049">
    <property type="protein sequence ID" value="GAA3147353.1"/>
    <property type="molecule type" value="Genomic_DNA"/>
</dbReference>
<comment type="caution">
    <text evidence="1">The sequence shown here is derived from an EMBL/GenBank/DDBJ whole genome shotgun (WGS) entry which is preliminary data.</text>
</comment>
<reference evidence="2" key="1">
    <citation type="journal article" date="2019" name="Int. J. Syst. Evol. Microbiol.">
        <title>The Global Catalogue of Microorganisms (GCM) 10K type strain sequencing project: providing services to taxonomists for standard genome sequencing and annotation.</title>
        <authorList>
            <consortium name="The Broad Institute Genomics Platform"/>
            <consortium name="The Broad Institute Genome Sequencing Center for Infectious Disease"/>
            <person name="Wu L."/>
            <person name="Ma J."/>
        </authorList>
    </citation>
    <scope>NUCLEOTIDE SEQUENCE [LARGE SCALE GENOMIC DNA]</scope>
    <source>
        <strain evidence="2">JCM 11574</strain>
    </source>
</reference>
<protein>
    <submittedName>
        <fullName evidence="1">Uncharacterized protein</fullName>
    </submittedName>
</protein>
<evidence type="ECO:0000313" key="2">
    <source>
        <dbReference type="Proteomes" id="UP001500893"/>
    </source>
</evidence>
<proteinExistence type="predicted"/>
<name>A0ABP6NGJ9_9ACTN</name>
<evidence type="ECO:0000313" key="1">
    <source>
        <dbReference type="EMBL" id="GAA3147353.1"/>
    </source>
</evidence>
<gene>
    <name evidence="1" type="ORF">GCM10010521_38260</name>
</gene>
<sequence>MAETVRRRGLDAQGFIEREGSLARVPDAFRPVVAAARDRIPDVFGPRLHSAYVYGRSRAAPRAWGAATWTS</sequence>
<dbReference type="Proteomes" id="UP001500893">
    <property type="component" value="Unassembled WGS sequence"/>
</dbReference>
<organism evidence="1 2">
    <name type="scientific">Streptomyces rameus</name>
    <dbReference type="NCBI Taxonomy" id="68261"/>
    <lineage>
        <taxon>Bacteria</taxon>
        <taxon>Bacillati</taxon>
        <taxon>Actinomycetota</taxon>
        <taxon>Actinomycetes</taxon>
        <taxon>Kitasatosporales</taxon>
        <taxon>Streptomycetaceae</taxon>
        <taxon>Streptomyces</taxon>
    </lineage>
</organism>
<accession>A0ABP6NGJ9</accession>